<comment type="function">
    <text evidence="2">Is required to sustain N(2)-dependent growth in the presence of low levels of carbon monoxide (CO). Probably acts by protecting the N(2) fixation ability of the nitrogenase complex, which is inactivated in the presence of CO.</text>
</comment>
<dbReference type="GO" id="GO:0009399">
    <property type="term" value="P:nitrogen fixation"/>
    <property type="evidence" value="ECO:0007669"/>
    <property type="project" value="UniProtKB-UniRule"/>
</dbReference>
<dbReference type="RefSeq" id="WP_102941739.1">
    <property type="nucleotide sequence ID" value="NZ_QLTR01000012.1"/>
</dbReference>
<evidence type="ECO:0000256" key="2">
    <source>
        <dbReference type="HAMAP-Rule" id="MF_02117"/>
    </source>
</evidence>
<comment type="similarity">
    <text evidence="2">Belongs to the CowN family.</text>
</comment>
<dbReference type="InterPro" id="IPR024899">
    <property type="entry name" value="CowN"/>
</dbReference>
<evidence type="ECO:0000313" key="4">
    <source>
        <dbReference type="Proteomes" id="UP000248729"/>
    </source>
</evidence>
<reference evidence="3 4" key="1">
    <citation type="submission" date="2018-06" db="EMBL/GenBank/DDBJ databases">
        <title>Freshwater and sediment microbial communities from various areas in North America, analyzing microbe dynamics in response to fracking.</title>
        <authorList>
            <person name="Lamendella R."/>
        </authorList>
    </citation>
    <scope>NUCLEOTIDE SEQUENCE [LARGE SCALE GENOMIC DNA]</scope>
    <source>
        <strain evidence="3 4">99A</strain>
    </source>
</reference>
<accession>A0A2J8GP49</accession>
<keyword evidence="1 2" id="KW-0535">Nitrogen fixation</keyword>
<evidence type="ECO:0000313" key="3">
    <source>
        <dbReference type="EMBL" id="RAS63394.1"/>
    </source>
</evidence>
<comment type="caution">
    <text evidence="3">The sequence shown here is derived from an EMBL/GenBank/DDBJ whole genome shotgun (WGS) entry which is preliminary data.</text>
</comment>
<proteinExistence type="inferred from homology"/>
<gene>
    <name evidence="2" type="primary">cowN</name>
    <name evidence="3" type="ORF">DET48_11276</name>
</gene>
<dbReference type="NCBIfam" id="NF033689">
    <property type="entry name" value="N2Fix_CO_CowN"/>
    <property type="match status" value="1"/>
</dbReference>
<dbReference type="AlphaFoldDB" id="A0A2J8GP49"/>
<protein>
    <recommendedName>
        <fullName evidence="2">N(2)-fixation sustaining protein CowN</fullName>
    </recommendedName>
    <alternativeName>
        <fullName evidence="2">CO weal-nitrogenase</fullName>
    </alternativeName>
</protein>
<sequence length="94" mass="10990">MSNQDTDRYISFCNIECDQNADLLISLLDKHLDAGHGKEQWHSYFRSKQLEQKNMGRDNLNFVGNQLNVLYSYFAECDDSDALDLLYKLEQECC</sequence>
<dbReference type="EMBL" id="QLTR01000012">
    <property type="protein sequence ID" value="RAS63394.1"/>
    <property type="molecule type" value="Genomic_DNA"/>
</dbReference>
<evidence type="ECO:0000256" key="1">
    <source>
        <dbReference type="ARBA" id="ARBA00023231"/>
    </source>
</evidence>
<organism evidence="3 4">
    <name type="scientific">Vibrio diazotrophicus</name>
    <dbReference type="NCBI Taxonomy" id="685"/>
    <lineage>
        <taxon>Bacteria</taxon>
        <taxon>Pseudomonadati</taxon>
        <taxon>Pseudomonadota</taxon>
        <taxon>Gammaproteobacteria</taxon>
        <taxon>Vibrionales</taxon>
        <taxon>Vibrionaceae</taxon>
        <taxon>Vibrio</taxon>
    </lineage>
</organism>
<dbReference type="Proteomes" id="UP000248729">
    <property type="component" value="Unassembled WGS sequence"/>
</dbReference>
<dbReference type="HAMAP" id="MF_02117">
    <property type="entry name" value="CowN"/>
    <property type="match status" value="1"/>
</dbReference>
<dbReference type="Pfam" id="PF20543">
    <property type="entry name" value="CowN"/>
    <property type="match status" value="1"/>
</dbReference>
<name>A0A2J8GP49_VIBDI</name>